<organism evidence="3 4">
    <name type="scientific">Camelliibacillus cellulosilyticus</name>
    <dbReference type="NCBI Taxonomy" id="2174486"/>
    <lineage>
        <taxon>Bacteria</taxon>
        <taxon>Bacillati</taxon>
        <taxon>Bacillota</taxon>
        <taxon>Bacilli</taxon>
        <taxon>Bacillales</taxon>
        <taxon>Sporolactobacillaceae</taxon>
        <taxon>Camelliibacillus</taxon>
    </lineage>
</organism>
<dbReference type="RefSeq" id="WP_376847503.1">
    <property type="nucleotide sequence ID" value="NZ_JBHSFW010000021.1"/>
</dbReference>
<keyword evidence="4" id="KW-1185">Reference proteome</keyword>
<sequence>MSNDQIQKISQIGIPVTDLNRAVPFYQNLLNLPLLFQTDRMAFFECGDVKLMLSLPESDAFAHPSSVIYFHVEDIHAAYQDLSDKGVAFRDNPHLIAKMDNTETWMVFFHDTEDNLHALMSEVPY</sequence>
<protein>
    <submittedName>
        <fullName evidence="3">VOC family protein</fullName>
    </submittedName>
</protein>
<dbReference type="Proteomes" id="UP001596022">
    <property type="component" value="Unassembled WGS sequence"/>
</dbReference>
<name>A0ABV9GUT0_9BACL</name>
<reference evidence="4" key="1">
    <citation type="journal article" date="2019" name="Int. J. Syst. Evol. Microbiol.">
        <title>The Global Catalogue of Microorganisms (GCM) 10K type strain sequencing project: providing services to taxonomists for standard genome sequencing and annotation.</title>
        <authorList>
            <consortium name="The Broad Institute Genomics Platform"/>
            <consortium name="The Broad Institute Genome Sequencing Center for Infectious Disease"/>
            <person name="Wu L."/>
            <person name="Ma J."/>
        </authorList>
    </citation>
    <scope>NUCLEOTIDE SEQUENCE [LARGE SCALE GENOMIC DNA]</scope>
    <source>
        <strain evidence="4">CGMCC 1.16306</strain>
    </source>
</reference>
<dbReference type="EMBL" id="JBHSFW010000021">
    <property type="protein sequence ID" value="MFC4620390.1"/>
    <property type="molecule type" value="Genomic_DNA"/>
</dbReference>
<gene>
    <name evidence="3" type="ORF">ACFO4N_16945</name>
</gene>
<evidence type="ECO:0000313" key="3">
    <source>
        <dbReference type="EMBL" id="MFC4620390.1"/>
    </source>
</evidence>
<dbReference type="PROSITE" id="PS51819">
    <property type="entry name" value="VOC"/>
    <property type="match status" value="1"/>
</dbReference>
<dbReference type="Pfam" id="PF00903">
    <property type="entry name" value="Glyoxalase"/>
    <property type="match status" value="1"/>
</dbReference>
<dbReference type="Gene3D" id="3.10.180.10">
    <property type="entry name" value="2,3-Dihydroxybiphenyl 1,2-Dioxygenase, domain 1"/>
    <property type="match status" value="1"/>
</dbReference>
<accession>A0ABV9GUT0</accession>
<dbReference type="PANTHER" id="PTHR43048">
    <property type="entry name" value="METHYLMALONYL-COA EPIMERASE"/>
    <property type="match status" value="1"/>
</dbReference>
<keyword evidence="1" id="KW-0479">Metal-binding</keyword>
<evidence type="ECO:0000256" key="1">
    <source>
        <dbReference type="ARBA" id="ARBA00022723"/>
    </source>
</evidence>
<dbReference type="InterPro" id="IPR051785">
    <property type="entry name" value="MMCE/EMCE_epimerase"/>
</dbReference>
<dbReference type="InterPro" id="IPR004360">
    <property type="entry name" value="Glyas_Fos-R_dOase_dom"/>
</dbReference>
<evidence type="ECO:0000313" key="4">
    <source>
        <dbReference type="Proteomes" id="UP001596022"/>
    </source>
</evidence>
<dbReference type="InterPro" id="IPR037523">
    <property type="entry name" value="VOC_core"/>
</dbReference>
<dbReference type="SUPFAM" id="SSF54593">
    <property type="entry name" value="Glyoxalase/Bleomycin resistance protein/Dihydroxybiphenyl dioxygenase"/>
    <property type="match status" value="1"/>
</dbReference>
<comment type="caution">
    <text evidence="3">The sequence shown here is derived from an EMBL/GenBank/DDBJ whole genome shotgun (WGS) entry which is preliminary data.</text>
</comment>
<evidence type="ECO:0000259" key="2">
    <source>
        <dbReference type="PROSITE" id="PS51819"/>
    </source>
</evidence>
<dbReference type="PANTHER" id="PTHR43048:SF3">
    <property type="entry name" value="METHYLMALONYL-COA EPIMERASE, MITOCHONDRIAL"/>
    <property type="match status" value="1"/>
</dbReference>
<feature type="domain" description="VOC" evidence="2">
    <location>
        <begin position="8"/>
        <end position="122"/>
    </location>
</feature>
<dbReference type="InterPro" id="IPR029068">
    <property type="entry name" value="Glyas_Bleomycin-R_OHBP_Dase"/>
</dbReference>
<proteinExistence type="predicted"/>